<dbReference type="Proteomes" id="UP000526734">
    <property type="component" value="Unassembled WGS sequence"/>
</dbReference>
<evidence type="ECO:0000313" key="1">
    <source>
        <dbReference type="EMBL" id="MBB1152716.1"/>
    </source>
</evidence>
<accession>A0A7W3VTE4</accession>
<organism evidence="1 2">
    <name type="scientific">Amycolatopsis dendrobii</name>
    <dbReference type="NCBI Taxonomy" id="2760662"/>
    <lineage>
        <taxon>Bacteria</taxon>
        <taxon>Bacillati</taxon>
        <taxon>Actinomycetota</taxon>
        <taxon>Actinomycetes</taxon>
        <taxon>Pseudonocardiales</taxon>
        <taxon>Pseudonocardiaceae</taxon>
        <taxon>Amycolatopsis</taxon>
    </lineage>
</organism>
<keyword evidence="2" id="KW-1185">Reference proteome</keyword>
<evidence type="ECO:0000313" key="2">
    <source>
        <dbReference type="Proteomes" id="UP000526734"/>
    </source>
</evidence>
<gene>
    <name evidence="1" type="ORF">H4281_06210</name>
</gene>
<sequence length="132" mass="14392">MHLPSAADQIRRFECLRITDIETRDWAGVPGEVLGGWDGDDVAPIAELIAELPAGKLLRCFLPRYGIRAHGSEGVLFEIAFCFRCNGALTLLPGRDEQDLIAFDADSTPAQRLLEKFKALDPHPAAPRGVPG</sequence>
<comment type="caution">
    <text evidence="1">The sequence shown here is derived from an EMBL/GenBank/DDBJ whole genome shotgun (WGS) entry which is preliminary data.</text>
</comment>
<proteinExistence type="predicted"/>
<dbReference type="RefSeq" id="WP_182889898.1">
    <property type="nucleotide sequence ID" value="NZ_JACGZW010000002.1"/>
</dbReference>
<dbReference type="AlphaFoldDB" id="A0A7W3VTE4"/>
<name>A0A7W3VTE4_9PSEU</name>
<reference evidence="1 2" key="1">
    <citation type="submission" date="2020-08" db="EMBL/GenBank/DDBJ databases">
        <title>Amycolatopsis sp. nov. DR6-1 isolated from Dendrobium heterocarpum.</title>
        <authorList>
            <person name="Tedsree N."/>
            <person name="Kuncharoen N."/>
            <person name="Likhitwitayawuid K."/>
            <person name="Tanasupawat S."/>
        </authorList>
    </citation>
    <scope>NUCLEOTIDE SEQUENCE [LARGE SCALE GENOMIC DNA]</scope>
    <source>
        <strain evidence="1 2">DR6-1</strain>
    </source>
</reference>
<dbReference type="EMBL" id="JACGZW010000002">
    <property type="protein sequence ID" value="MBB1152716.1"/>
    <property type="molecule type" value="Genomic_DNA"/>
</dbReference>
<protein>
    <submittedName>
        <fullName evidence="1">Uncharacterized protein</fullName>
    </submittedName>
</protein>